<evidence type="ECO:0000313" key="1">
    <source>
        <dbReference type="EMBL" id="CAA9576232.1"/>
    </source>
</evidence>
<proteinExistence type="predicted"/>
<protein>
    <submittedName>
        <fullName evidence="1">Uncharacterized protein</fullName>
    </submittedName>
</protein>
<dbReference type="EMBL" id="CADCWO010000126">
    <property type="protein sequence ID" value="CAA9576232.1"/>
    <property type="molecule type" value="Genomic_DNA"/>
</dbReference>
<gene>
    <name evidence="1" type="ORF">AVDCRST_MAG81-2386</name>
</gene>
<accession>A0A6J4VE60</accession>
<name>A0A6J4VE60_9CYAN</name>
<organism evidence="1">
    <name type="scientific">uncultured Synechococcales cyanobacterium</name>
    <dbReference type="NCBI Taxonomy" id="1936017"/>
    <lineage>
        <taxon>Bacteria</taxon>
        <taxon>Bacillati</taxon>
        <taxon>Cyanobacteriota</taxon>
        <taxon>Cyanophyceae</taxon>
        <taxon>Synechococcales</taxon>
        <taxon>environmental samples</taxon>
    </lineage>
</organism>
<reference evidence="1" key="1">
    <citation type="submission" date="2020-02" db="EMBL/GenBank/DDBJ databases">
        <authorList>
            <person name="Meier V. D."/>
        </authorList>
    </citation>
    <scope>NUCLEOTIDE SEQUENCE</scope>
    <source>
        <strain evidence="1">AVDCRST_MAG81</strain>
    </source>
</reference>
<sequence length="61" mass="6729">MQNFELRSHVGPDGMLHLHIPVGVTDSEVDVTVTVKPVPPGNEPHSPEELEAQYAIEEELL</sequence>
<dbReference type="AlphaFoldDB" id="A0A6J4VE60"/>